<dbReference type="InterPro" id="IPR052055">
    <property type="entry name" value="Hepadnavirus_pol/RT"/>
</dbReference>
<organism evidence="1 2">
    <name type="scientific">Symbiodinium natans</name>
    <dbReference type="NCBI Taxonomy" id="878477"/>
    <lineage>
        <taxon>Eukaryota</taxon>
        <taxon>Sar</taxon>
        <taxon>Alveolata</taxon>
        <taxon>Dinophyceae</taxon>
        <taxon>Suessiales</taxon>
        <taxon>Symbiodiniaceae</taxon>
        <taxon>Symbiodinium</taxon>
    </lineage>
</organism>
<comment type="caution">
    <text evidence="1">The sequence shown here is derived from an EMBL/GenBank/DDBJ whole genome shotgun (WGS) entry which is preliminary data.</text>
</comment>
<dbReference type="EMBL" id="CAJNDS010000436">
    <property type="protein sequence ID" value="CAE7206157.1"/>
    <property type="molecule type" value="Genomic_DNA"/>
</dbReference>
<dbReference type="AlphaFoldDB" id="A0A812JI07"/>
<dbReference type="InterPro" id="IPR043502">
    <property type="entry name" value="DNA/RNA_pol_sf"/>
</dbReference>
<evidence type="ECO:0000313" key="1">
    <source>
        <dbReference type="EMBL" id="CAE7206157.1"/>
    </source>
</evidence>
<proteinExistence type="predicted"/>
<dbReference type="PANTHER" id="PTHR33050:SF7">
    <property type="entry name" value="RIBONUCLEASE H"/>
    <property type="match status" value="1"/>
</dbReference>
<protein>
    <submittedName>
        <fullName evidence="1">Uncharacterized protein</fullName>
    </submittedName>
</protein>
<evidence type="ECO:0000313" key="2">
    <source>
        <dbReference type="Proteomes" id="UP000604046"/>
    </source>
</evidence>
<keyword evidence="2" id="KW-1185">Reference proteome</keyword>
<dbReference type="SUPFAM" id="SSF56672">
    <property type="entry name" value="DNA/RNA polymerases"/>
    <property type="match status" value="1"/>
</dbReference>
<name>A0A812JI07_9DINO</name>
<dbReference type="OrthoDB" id="6019648at2759"/>
<accession>A0A812JI07</accession>
<dbReference type="Proteomes" id="UP000604046">
    <property type="component" value="Unassembled WGS sequence"/>
</dbReference>
<dbReference type="PANTHER" id="PTHR33050">
    <property type="entry name" value="REVERSE TRANSCRIPTASE DOMAIN-CONTAINING PROTEIN"/>
    <property type="match status" value="1"/>
</dbReference>
<gene>
    <name evidence="1" type="ORF">SNAT2548_LOCUS6554</name>
</gene>
<reference evidence="1" key="1">
    <citation type="submission" date="2021-02" db="EMBL/GenBank/DDBJ databases">
        <authorList>
            <person name="Dougan E. K."/>
            <person name="Rhodes N."/>
            <person name="Thang M."/>
            <person name="Chan C."/>
        </authorList>
    </citation>
    <scope>NUCLEOTIDE SEQUENCE</scope>
</reference>
<sequence>MRLAAGKVAECPFSDKLVNEGRELLFLALEYAGATLPVRERPEGQPLFLAAIEEVLRISRDPDYAAFYTSDHSFAKGVKLGVDVELPRVQAQFQEEEKLGAMIQLPMQEASKRYGERLRFASLGAIEKKDGTYRVTHDATHGVGVNSAIQLKDQVRYPTAGDLRTAIMILPRAFFGLTGDVKRAHRLVKLAEEDWGYTACRTGAQSKDMLWLNTVGTFGVSSIAFHWCRLMGGMGRAAYYLIACLEVLRMVYSDDLFWVTQDTANGVDYIVLQVFFYVILGVPFSWKKFCGGVEFSWVGFTLSIKKRALGISASRASWLVSWLRKTACEKWVKIADLQAVMGRLSFALTALGHLRPFLGPLYAWLAVARAQRVGQLPKAVVYIMLFLASALEGHGRLLPVWDVCPPRSVSCSEQMRTRKAMRSGSAGGR</sequence>